<dbReference type="Pfam" id="PF00400">
    <property type="entry name" value="WD40"/>
    <property type="match status" value="1"/>
</dbReference>
<evidence type="ECO:0000313" key="2">
    <source>
        <dbReference type="EMBL" id="CAD8118975.1"/>
    </source>
</evidence>
<dbReference type="PROSITE" id="PS50082">
    <property type="entry name" value="WD_REPEATS_2"/>
    <property type="match status" value="1"/>
</dbReference>
<dbReference type="PANTHER" id="PTHR45333:SF1">
    <property type="entry name" value="CHROMOSOME UNDETERMINED SCAFFOLD_625, WHOLE GENOME SHOTGUN SEQUENCE"/>
    <property type="match status" value="1"/>
</dbReference>
<dbReference type="InterPro" id="IPR001680">
    <property type="entry name" value="WD40_rpt"/>
</dbReference>
<dbReference type="InterPro" id="IPR019775">
    <property type="entry name" value="WD40_repeat_CS"/>
</dbReference>
<dbReference type="AlphaFoldDB" id="A0A8S1QVL8"/>
<dbReference type="PANTHER" id="PTHR45333">
    <property type="entry name" value="MEMBRANE PROTEIN-RELATED"/>
    <property type="match status" value="1"/>
</dbReference>
<evidence type="ECO:0000313" key="3">
    <source>
        <dbReference type="Proteomes" id="UP000688137"/>
    </source>
</evidence>
<dbReference type="EMBL" id="CAJJDM010000285">
    <property type="protein sequence ID" value="CAD8118975.1"/>
    <property type="molecule type" value="Genomic_DNA"/>
</dbReference>
<organism evidence="2 3">
    <name type="scientific">Paramecium primaurelia</name>
    <dbReference type="NCBI Taxonomy" id="5886"/>
    <lineage>
        <taxon>Eukaryota</taxon>
        <taxon>Sar</taxon>
        <taxon>Alveolata</taxon>
        <taxon>Ciliophora</taxon>
        <taxon>Intramacronucleata</taxon>
        <taxon>Oligohymenophorea</taxon>
        <taxon>Peniculida</taxon>
        <taxon>Parameciidae</taxon>
        <taxon>Paramecium</taxon>
    </lineage>
</organism>
<keyword evidence="3" id="KW-1185">Reference proteome</keyword>
<protein>
    <submittedName>
        <fullName evidence="2">Uncharacterized protein</fullName>
    </submittedName>
</protein>
<dbReference type="Proteomes" id="UP000688137">
    <property type="component" value="Unassembled WGS sequence"/>
</dbReference>
<sequence>MSVCFSPDGNTLASGSDDNSIRLWNVKNGYEISFDDKNYNNILAQYKTPLFQNNLLPVSNYSYHIISQSIILEAQGTLILKGEFINHQGKDLKPLFKSKGCCFLEDLQKM</sequence>
<proteinExistence type="predicted"/>
<dbReference type="PROSITE" id="PS00678">
    <property type="entry name" value="WD_REPEATS_1"/>
    <property type="match status" value="1"/>
</dbReference>
<keyword evidence="1" id="KW-0853">WD repeat</keyword>
<comment type="caution">
    <text evidence="2">The sequence shown here is derived from an EMBL/GenBank/DDBJ whole genome shotgun (WGS) entry which is preliminary data.</text>
</comment>
<reference evidence="2" key="1">
    <citation type="submission" date="2021-01" db="EMBL/GenBank/DDBJ databases">
        <authorList>
            <consortium name="Genoscope - CEA"/>
            <person name="William W."/>
        </authorList>
    </citation>
    <scope>NUCLEOTIDE SEQUENCE</scope>
</reference>
<accession>A0A8S1QVL8</accession>
<name>A0A8S1QVL8_PARPR</name>
<evidence type="ECO:0000256" key="1">
    <source>
        <dbReference type="PROSITE-ProRule" id="PRU00221"/>
    </source>
</evidence>
<dbReference type="PROSITE" id="PS50294">
    <property type="entry name" value="WD_REPEATS_REGION"/>
    <property type="match status" value="1"/>
</dbReference>
<gene>
    <name evidence="2" type="ORF">PPRIM_AZ9-3.1.T2760001</name>
</gene>
<feature type="repeat" description="WD" evidence="1">
    <location>
        <begin position="1"/>
        <end position="34"/>
    </location>
</feature>